<evidence type="ECO:0000313" key="2">
    <source>
        <dbReference type="Proteomes" id="UP001165083"/>
    </source>
</evidence>
<evidence type="ECO:0000313" key="1">
    <source>
        <dbReference type="EMBL" id="GMF11091.1"/>
    </source>
</evidence>
<dbReference type="AlphaFoldDB" id="A0A9W6TD25"/>
<sequence length="190" mass="21697">MKLPFNCHKIYSKVLEGLKALHLLATSQQAYLSSGDLVGTYICLLSSWKKDDLFALGRLVHWLDADMEDRYFYSGGSVQDSQLPPIVEVKSALHHAMTEVIGAGSNRIHLRVSRDGDRLHSLSFKKRYLKYNLTQDTEDAVKNRTRTEKDNDFYCLWSLMAGNCEFGVRSSASWTTRKMKAVTMRGQQLR</sequence>
<reference evidence="1" key="1">
    <citation type="submission" date="2023-04" db="EMBL/GenBank/DDBJ databases">
        <title>Phytophthora lilii NBRC 32176.</title>
        <authorList>
            <person name="Ichikawa N."/>
            <person name="Sato H."/>
            <person name="Tonouchi N."/>
        </authorList>
    </citation>
    <scope>NUCLEOTIDE SEQUENCE</scope>
    <source>
        <strain evidence="1">NBRC 32176</strain>
    </source>
</reference>
<proteinExistence type="predicted"/>
<gene>
    <name evidence="1" type="ORF">Plil01_000183300</name>
</gene>
<comment type="caution">
    <text evidence="1">The sequence shown here is derived from an EMBL/GenBank/DDBJ whole genome shotgun (WGS) entry which is preliminary data.</text>
</comment>
<accession>A0A9W6TD25</accession>
<keyword evidence="2" id="KW-1185">Reference proteome</keyword>
<dbReference type="Proteomes" id="UP001165083">
    <property type="component" value="Unassembled WGS sequence"/>
</dbReference>
<name>A0A9W6TD25_9STRA</name>
<protein>
    <submittedName>
        <fullName evidence="1">Unnamed protein product</fullName>
    </submittedName>
</protein>
<organism evidence="1 2">
    <name type="scientific">Phytophthora lilii</name>
    <dbReference type="NCBI Taxonomy" id="2077276"/>
    <lineage>
        <taxon>Eukaryota</taxon>
        <taxon>Sar</taxon>
        <taxon>Stramenopiles</taxon>
        <taxon>Oomycota</taxon>
        <taxon>Peronosporomycetes</taxon>
        <taxon>Peronosporales</taxon>
        <taxon>Peronosporaceae</taxon>
        <taxon>Phytophthora</taxon>
    </lineage>
</organism>
<dbReference type="EMBL" id="BSXW01000064">
    <property type="protein sequence ID" value="GMF11091.1"/>
    <property type="molecule type" value="Genomic_DNA"/>
</dbReference>